<evidence type="ECO:0000313" key="2">
    <source>
        <dbReference type="EMBL" id="HEA87676.1"/>
    </source>
</evidence>
<dbReference type="PANTHER" id="PTHR47197">
    <property type="entry name" value="PROTEIN NIRF"/>
    <property type="match status" value="1"/>
</dbReference>
<dbReference type="Gene3D" id="2.60.40.4070">
    <property type="match status" value="1"/>
</dbReference>
<dbReference type="InterPro" id="IPR011048">
    <property type="entry name" value="Haem_d1_sf"/>
</dbReference>
<reference evidence="2" key="1">
    <citation type="journal article" date="2020" name="mSystems">
        <title>Genome- and Community-Level Interaction Insights into Carbon Utilization and Element Cycling Functions of Hydrothermarchaeota in Hydrothermal Sediment.</title>
        <authorList>
            <person name="Zhou Z."/>
            <person name="Liu Y."/>
            <person name="Xu W."/>
            <person name="Pan J."/>
            <person name="Luo Z.H."/>
            <person name="Li M."/>
        </authorList>
    </citation>
    <scope>NUCLEOTIDE SEQUENCE [LARGE SCALE GENOMIC DNA]</scope>
    <source>
        <strain evidence="2">SpSt-265</strain>
        <strain evidence="3">SpSt-465</strain>
    </source>
</reference>
<dbReference type="EMBL" id="DSLG01000008">
    <property type="protein sequence ID" value="HEA87676.1"/>
    <property type="molecule type" value="Genomic_DNA"/>
</dbReference>
<dbReference type="InterPro" id="IPR015943">
    <property type="entry name" value="WD40/YVTN_repeat-like_dom_sf"/>
</dbReference>
<dbReference type="Pfam" id="PF13860">
    <property type="entry name" value="FlgD_ig"/>
    <property type="match status" value="1"/>
</dbReference>
<dbReference type="PANTHER" id="PTHR47197:SF3">
    <property type="entry name" value="DIHYDRO-HEME D1 DEHYDROGENASE"/>
    <property type="match status" value="1"/>
</dbReference>
<evidence type="ECO:0000259" key="1">
    <source>
        <dbReference type="Pfam" id="PF13860"/>
    </source>
</evidence>
<comment type="caution">
    <text evidence="2">The sequence shown here is derived from an EMBL/GenBank/DDBJ whole genome shotgun (WGS) entry which is preliminary data.</text>
</comment>
<gene>
    <name evidence="2" type="ORF">ENP94_06695</name>
    <name evidence="3" type="ORF">ENS16_02345</name>
</gene>
<dbReference type="InterPro" id="IPR025965">
    <property type="entry name" value="FlgD/Vpr_Ig-like"/>
</dbReference>
<organism evidence="2">
    <name type="scientific">candidate division WOR-3 bacterium</name>
    <dbReference type="NCBI Taxonomy" id="2052148"/>
    <lineage>
        <taxon>Bacteria</taxon>
        <taxon>Bacteria division WOR-3</taxon>
    </lineage>
</organism>
<dbReference type="EMBL" id="DSTU01000004">
    <property type="protein sequence ID" value="HFJ53515.1"/>
    <property type="molecule type" value="Genomic_DNA"/>
</dbReference>
<dbReference type="InterPro" id="IPR051200">
    <property type="entry name" value="Host-pathogen_enzymatic-act"/>
</dbReference>
<protein>
    <submittedName>
        <fullName evidence="2">T9SS type A sorting domain-containing protein</fullName>
    </submittedName>
</protein>
<dbReference type="SUPFAM" id="SSF51004">
    <property type="entry name" value="C-terminal (heme d1) domain of cytochrome cd1-nitrite reductase"/>
    <property type="match status" value="1"/>
</dbReference>
<proteinExistence type="predicted"/>
<accession>A0A7C1NQ26</accession>
<dbReference type="NCBIfam" id="TIGR04183">
    <property type="entry name" value="Por_Secre_tail"/>
    <property type="match status" value="1"/>
</dbReference>
<dbReference type="InterPro" id="IPR026444">
    <property type="entry name" value="Secre_tail"/>
</dbReference>
<feature type="domain" description="FlgD/Vpr Ig-like" evidence="1">
    <location>
        <begin position="789"/>
        <end position="845"/>
    </location>
</feature>
<dbReference type="Gene3D" id="2.130.10.10">
    <property type="entry name" value="YVTN repeat-like/Quinoprotein amine dehydrogenase"/>
    <property type="match status" value="2"/>
</dbReference>
<sequence length="858" mass="97074">MMLKKLIVTVMAVVLPLITTAGAITLERVIPVADTVCGGATGGRARYLAIDGSKLYYVVIEGMTLVLDLGSFTVSGEIPTLGEHPAIIGTDKQQQLFVPRYHKLYVAGRDSGLPIMTIVSTLTDSITARYPVTDFMSMAYNDSEGCIIITAESCRLRVIDCRTDSVRAVITTVDSCPPDYVFWNHHNNCYYVITGHYQLYPVLDTFAWCTVFDSRTNTVVDTFCLQRRFYRGVLVHPHRNKLYFGLNDEVAVVDGEQNRIVRWIPFLGGQFATDSAGSKLYLMNAGSIGVVDCNHDTLIKEIFLGRGGYLEFCCIPELDRLAVICDNLLAGIDCGGDSLVFADSTFRVNPWYAALTWDPMRGQILIGKYYFSEGTALLLAYDPISWQVRRTRMLGVERIWDLVHNRRLSRFYLLTEIRDSFQLWVVDGESGNYLQAFTLCPARREYEVKLYPHPDERRLYIPDPEGGRIRVFDCDQGAIAYDIPVRPMPTLLTFFKNRIYCSHTEYPNGYLSIIDSDADTVIKVLDLPLVGTSFVIFYPEVNKYYVQGYWDNRIAVMDLATDELQKLIRGIPAGQGILSPAIRMPAVRGLYVVFANILPNSPFLVKIDVTTDSIVKVYSDLNYYYADFGLVNRFFTNKLYLCAMIRPYYPFAHLIGVYDVFQDTVVDEVSTPIPDTAWKWWGISDDYYNYPSHPNLPVFYAHYIWGVAKVDCVTDSVVSFLRLRGLGEAWRVMKLDSVDNRIYLVGDSRIFVLRDEGPGVTSPQPEARSRIRLDCPTVIRDRLLVSLQAPAASEAQLSIFDAGGRLLRQLRTATGREGRVRLQWDGSDVQGHQTSAGVYFVVLKTGSDRYMKKVVRIR</sequence>
<evidence type="ECO:0000313" key="3">
    <source>
        <dbReference type="EMBL" id="HFJ53515.1"/>
    </source>
</evidence>
<dbReference type="InterPro" id="IPR011044">
    <property type="entry name" value="Quino_amine_DH_bsu"/>
</dbReference>
<dbReference type="AlphaFoldDB" id="A0A7C1NQ26"/>
<name>A0A7C1NQ26_UNCW3</name>
<dbReference type="SUPFAM" id="SSF50969">
    <property type="entry name" value="YVTN repeat-like/Quinoprotein amine dehydrogenase"/>
    <property type="match status" value="1"/>
</dbReference>